<feature type="region of interest" description="Disordered" evidence="1">
    <location>
        <begin position="689"/>
        <end position="730"/>
    </location>
</feature>
<proteinExistence type="predicted"/>
<feature type="region of interest" description="Disordered" evidence="1">
    <location>
        <begin position="196"/>
        <end position="217"/>
    </location>
</feature>
<dbReference type="EMBL" id="CAJNJA010091185">
    <property type="protein sequence ID" value="CAE7940384.1"/>
    <property type="molecule type" value="Genomic_DNA"/>
</dbReference>
<evidence type="ECO:0000313" key="2">
    <source>
        <dbReference type="EMBL" id="CAE7940384.1"/>
    </source>
</evidence>
<name>A0A813CBN6_9DINO</name>
<feature type="region of interest" description="Disordered" evidence="1">
    <location>
        <begin position="243"/>
        <end position="265"/>
    </location>
</feature>
<organism evidence="2 3">
    <name type="scientific">Symbiodinium necroappetens</name>
    <dbReference type="NCBI Taxonomy" id="1628268"/>
    <lineage>
        <taxon>Eukaryota</taxon>
        <taxon>Sar</taxon>
        <taxon>Alveolata</taxon>
        <taxon>Dinophyceae</taxon>
        <taxon>Suessiales</taxon>
        <taxon>Symbiodiniaceae</taxon>
        <taxon>Symbiodinium</taxon>
    </lineage>
</organism>
<evidence type="ECO:0000313" key="3">
    <source>
        <dbReference type="Proteomes" id="UP000601435"/>
    </source>
</evidence>
<gene>
    <name evidence="2" type="ORF">SNEC2469_LOCUS33870</name>
</gene>
<feature type="compositionally biased region" description="Polar residues" evidence="1">
    <location>
        <begin position="707"/>
        <end position="719"/>
    </location>
</feature>
<accession>A0A813CBN6</accession>
<protein>
    <submittedName>
        <fullName evidence="2">Uncharacterized protein</fullName>
    </submittedName>
</protein>
<dbReference type="OrthoDB" id="412639at2759"/>
<sequence>MLVWHQRYFGVQAHAFVWTVNPRRMPGSPELEVSCAAKTVLFIARFGVSVRCPLRFEDYIGGSNAGSSEIVAADDQKYARCVFELLSRHADLLARQPALKQIVPVPGERMSMSKRRWETCMYQARTILDFLQQEKYYHLFLFLHARARQISCLSDSPFLVSLAHPCGPDVDADEWRQEVADAVVELQSRFRNQARRSWEEVEGGAEETTGSRAISQTSLDERIQQELDESVALALADNTQASEGRVASSQLHSEPAPAVKPEAADQQELQDLQSLTKRRRLTPAAMKTSGAFDNLFEELSAATAGALPQIPPHQPAPRQRTVLQHTTHLLEFVKQRQPSWSDTLVRAAAAGLTVYRTRYQDLFVRDYVALLWIMEGERYLRSHNGTCYLYHEHGAFEAFRGIPPESTFARVKPFLLTLEGMFRTLSPSTGRSDDAVLNGIAQTLQQHNHEPEYFEACRDAALYPPERPGRAAATRSRQQEDEAPNPADGWPCVVANMISKIAGPLQKDLLDERRLLQFVVEWCETPSRRQAGVAFADACLLYDGSPDEICTFVAKIGIRDAQTSEVWAVLLERKYLMPLGETREKQIHYFPKLFCKQDLSCLGSLSVPESRTILTESLQANRFWTALCACPMRDSNAQILQQFYQDVISRLSSKRGKKSDHEKAAISVWQDKLDKLRDREDEAAALMEHLQKHDPSRPAKRHRKKVSSPSKPTGSSVPAPSQEDANVLGNPFNSMPVVTLQVTYDQKLDDLIRTRRYANGFSCQKLARVWQTHVAADTVDLDITNCCFVLLLQMLDKLQPQHSHWAGVRETLRECAEDRELAIRHKLKTVPETGKLLLIKIFNGGLPPEEFSRNEFVLKVQKASTFCRWLAASLLPEVFQHASANRPHPDSSCLFYLWSAVEDMLLDPWLEHLLTLQPSHTSLHFDGVRVSRSVTGPDLTEFCRGCNAAIEKQTGFRVDIRAKTHKHFMQVLLDTGAVLDHSVDVPDELLTDGNCIPLALYHLGYADEAVAFVNAADAEHAHYFNRRNHRTYGQLQEALQISIEPIEISSNLSSVSLCGKYLLHCISDDRPHCIALVADGTDLWKVSDGKKRISVEREQVLTAWTTSVDRLYLVLFQVGGPKIEEVPLQPNFKQRRRLLELQAAAGSEPSRARPIVCCGSETDSELFAEEDESMCRAGDRILELLRQEVEAVLAKRIKPVPIEDSAMLVCPLCPFRGFGSSNPNRLYKHVRNYHDGPRQFCPSGTKQMKLLISIYDNDRLLGREERPDLLQRSATLIRQTVLPALERSINQIDRYIRLVLTGSGPEYWNLTAVLQAPLRRARNIYYNVDFAQMLFQQTLVQNAKVHAIMAALHTRVHGDAASLLPSHAKDWWPVLEDIFTSSAVVDMEANLVREAIGHKECLCLSIDATLRCCLSVLGQPKRRRSSREAVQAAFDEESMLRRAPLIPSVNSFIQAKVFTVRGRTNATLIMTACQSDDARSCAQVLSEGLPAEGLRQVQYVSVDNPSRHYLLTLKTICPNLQLMALDPVHLAMTCEYASSRRRTGFTRVLRRLLCKFTSVDSTLDAGAWGKFFDGRNSPPLTAAEIKFRNQIEDRSMRQTEAVRLLEGLDPTTPFYSRTEWVQMLAAVVSVHRQEADRLAPGPNRRIWQLLHTASAADRSEWYLNNIRLRHSFPRTYLNLLPAGTTSNESLHHEINSWFRETQKIHQSSLKMKLRILRLGKLISHNAAMYHQTSRQLSQAIVLARASSHCLWNAGQWKEWCSLLEDDGKLQKAELPVEKARSSERAAVRVRAKHGTGSRLPKARVRRRTPHTLKRKDGLRRGGVHVEVMCSG</sequence>
<keyword evidence="3" id="KW-1185">Reference proteome</keyword>
<dbReference type="Proteomes" id="UP000601435">
    <property type="component" value="Unassembled WGS sequence"/>
</dbReference>
<feature type="region of interest" description="Disordered" evidence="1">
    <location>
        <begin position="467"/>
        <end position="487"/>
    </location>
</feature>
<feature type="compositionally biased region" description="Polar residues" evidence="1">
    <location>
        <begin position="243"/>
        <end position="252"/>
    </location>
</feature>
<comment type="caution">
    <text evidence="2">The sequence shown here is derived from an EMBL/GenBank/DDBJ whole genome shotgun (WGS) entry which is preliminary data.</text>
</comment>
<reference evidence="2" key="1">
    <citation type="submission" date="2021-02" db="EMBL/GenBank/DDBJ databases">
        <authorList>
            <person name="Dougan E. K."/>
            <person name="Rhodes N."/>
            <person name="Thang M."/>
            <person name="Chan C."/>
        </authorList>
    </citation>
    <scope>NUCLEOTIDE SEQUENCE</scope>
</reference>
<evidence type="ECO:0000256" key="1">
    <source>
        <dbReference type="SAM" id="MobiDB-lite"/>
    </source>
</evidence>